<accession>A0A4P6XHL9</accession>
<evidence type="ECO:0000313" key="4">
    <source>
        <dbReference type="Proteomes" id="UP000292447"/>
    </source>
</evidence>
<dbReference type="SMART" id="SM00670">
    <property type="entry name" value="PINc"/>
    <property type="match status" value="1"/>
</dbReference>
<feature type="domain" description="PIN" evidence="2">
    <location>
        <begin position="1051"/>
        <end position="1204"/>
    </location>
</feature>
<dbReference type="Pfam" id="PF13638">
    <property type="entry name" value="PIN_4"/>
    <property type="match status" value="1"/>
</dbReference>
<dbReference type="EMBL" id="CP034456">
    <property type="protein sequence ID" value="QBM86772.1"/>
    <property type="molecule type" value="Genomic_DNA"/>
</dbReference>
<dbReference type="STRING" id="2163413.A0A4P6XHL9"/>
<feature type="compositionally biased region" description="Polar residues" evidence="1">
    <location>
        <begin position="126"/>
        <end position="146"/>
    </location>
</feature>
<dbReference type="SUPFAM" id="SSF88723">
    <property type="entry name" value="PIN domain-like"/>
    <property type="match status" value="1"/>
</dbReference>
<feature type="compositionally biased region" description="Polar residues" evidence="1">
    <location>
        <begin position="23"/>
        <end position="36"/>
    </location>
</feature>
<protein>
    <submittedName>
        <fullName evidence="3">PIN domain-containing protein</fullName>
    </submittedName>
</protein>
<keyword evidence="4" id="KW-1185">Reference proteome</keyword>
<name>A0A4P6XHL9_9ASCO</name>
<gene>
    <name evidence="3" type="primary">MPUL0A14190</name>
    <name evidence="3" type="ORF">METSCH_A14190</name>
</gene>
<dbReference type="Proteomes" id="UP000292447">
    <property type="component" value="Chromosome I"/>
</dbReference>
<evidence type="ECO:0000313" key="3">
    <source>
        <dbReference type="EMBL" id="QBM86772.1"/>
    </source>
</evidence>
<feature type="region of interest" description="Disordered" evidence="1">
    <location>
        <begin position="23"/>
        <end position="96"/>
    </location>
</feature>
<evidence type="ECO:0000259" key="2">
    <source>
        <dbReference type="SMART" id="SM00670"/>
    </source>
</evidence>
<proteinExistence type="predicted"/>
<feature type="region of interest" description="Disordered" evidence="1">
    <location>
        <begin position="606"/>
        <end position="628"/>
    </location>
</feature>
<dbReference type="InterPro" id="IPR011990">
    <property type="entry name" value="TPR-like_helical_dom_sf"/>
</dbReference>
<evidence type="ECO:0000256" key="1">
    <source>
        <dbReference type="SAM" id="MobiDB-lite"/>
    </source>
</evidence>
<feature type="compositionally biased region" description="Polar residues" evidence="1">
    <location>
        <begin position="56"/>
        <end position="92"/>
    </location>
</feature>
<dbReference type="GO" id="GO:0004540">
    <property type="term" value="F:RNA nuclease activity"/>
    <property type="evidence" value="ECO:0007669"/>
    <property type="project" value="UniProtKB-ARBA"/>
</dbReference>
<sequence length="1233" mass="139601">MNNELLDQNFLVERNVASSPRINSSDYIKQAKQNHSGPVYSPKAYANSDASLPAQKRQNSMSAYANNQSSKRSHNPLQSNVPGAQNYTSTTSAARLNAAPARRPIRKGMQFASPLALQVPLGVKTPTPSSNYDVPSSPNGTYASAQNNLDLSASSPVVDLGNSQAQPTGEPQEPLLHTLSIQLPTAAPQQRAMSDEEQQLANKLKETYKNIVNFEEVVQKGCIELTIKINRSALAGSNSLVYSQAYAEVIPHMANTPSTTELSNDLWTIYHHNITLLNNYHDFLITALKPTSNTTQFKTGRNIVDLYKIPRRMWVYGIVGYLEVLKNMMSIFQDHEIFLCFIAYCFSVVSNLTDPALEMEGWWCEKLGDLSRMAIALYSSRFIDWKISAEYWYAVSMKTMYGHGKIYYHMCTVQQDNLDALVNIGKSVNCRDPFVPTQQYLRLVVDNICTQRNILSLLELPIIDFIKIHKVLMSIHPAHNRPSNNADAAQPIENIHDAQLQYGIDLVTRYGITFGCDSQGYNFFTRTFCLPGGTQSRYGTDPFNLFLQQQQEEGQNANTLDVDEKMNFWFNKGASFAISNINHLIGFGDPRNPFAKLFQLPEALRERKDKKERKKRSKSQGLADDGSGDMASTLNADVAGTENPLLLASDLGLIDWFLCLSHINKSVLELSFRILNYYLIGPKQASTCHVIVWLYFLIAIGEATDNFPESKKVFLWIFRKFFPWEALLNYLNTMVSVAANNVELNALCREYLVHHSDYMDFFNQEEFLPEVWKCWGSLWFDVISPKQDYNDIRSAGILNYDLFDIPNCGTSPAINVSNQGSCDRTKKKDQQELDNDKRLVRVILLARQLADNYDFGLVRTADGFRFDQVVYKETENNDLIRSVASENALQVLHFVRDIFYSDGRLTQNDFITPICFENLASSEQHDMLNAQEKDEHWFKFRYKDAQAYADNAFGPDGGPDMSEMEAVEESGLEKDVSELNRSSRKRAVSHDLSNFLQQPVTPGNALSLRDNEAGNFDEFYSAINAQYMSPLGSTDIPIEGDLGDRMDSCLTYITLDTNVWLKHCGKMFKCIRSKVIRVLIPLIVFQELRSLRKSTEATIADAATRSVIIIRELYFAREILPLRFDGTVASDINETTEFENNANWMSNVDLTMLNVVNEHDEISKKLMKGLNVRISGPNPHVLDSKSAKLFRYCILITDDRNMRLRAKTSGLTSFQSKWLFGQLENLCGEKCID</sequence>
<reference evidence="4" key="1">
    <citation type="submission" date="2019-03" db="EMBL/GenBank/DDBJ databases">
        <title>Snf2 controls pulcherriminic acid biosynthesis and connects pigmentation and antifungal activity of the yeast Metschnikowia pulcherrima.</title>
        <authorList>
            <person name="Gore-Lloyd D."/>
            <person name="Sumann I."/>
            <person name="Brachmann A.O."/>
            <person name="Schneeberger K."/>
            <person name="Ortiz-Merino R.A."/>
            <person name="Moreno-Beltran M."/>
            <person name="Schlaefli M."/>
            <person name="Kirner P."/>
            <person name="Santos Kron A."/>
            <person name="Wolfe K.H."/>
            <person name="Piel J."/>
            <person name="Ahrens C.H."/>
            <person name="Henk D."/>
            <person name="Freimoser F.M."/>
        </authorList>
    </citation>
    <scope>NUCLEOTIDE SEQUENCE [LARGE SCALE GENOMIC DNA]</scope>
    <source>
        <strain evidence="4">APC 1.2</strain>
    </source>
</reference>
<organism evidence="3 4">
    <name type="scientific">Metschnikowia aff. pulcherrima</name>
    <dbReference type="NCBI Taxonomy" id="2163413"/>
    <lineage>
        <taxon>Eukaryota</taxon>
        <taxon>Fungi</taxon>
        <taxon>Dikarya</taxon>
        <taxon>Ascomycota</taxon>
        <taxon>Saccharomycotina</taxon>
        <taxon>Pichiomycetes</taxon>
        <taxon>Metschnikowiaceae</taxon>
        <taxon>Metschnikowia</taxon>
    </lineage>
</organism>
<dbReference type="InterPro" id="IPR029060">
    <property type="entry name" value="PIN-like_dom_sf"/>
</dbReference>
<dbReference type="InterPro" id="IPR002716">
    <property type="entry name" value="PIN_dom"/>
</dbReference>
<dbReference type="Gene3D" id="3.40.50.1010">
    <property type="entry name" value="5'-nuclease"/>
    <property type="match status" value="1"/>
</dbReference>
<dbReference type="SUPFAM" id="SSF48452">
    <property type="entry name" value="TPR-like"/>
    <property type="match status" value="1"/>
</dbReference>
<dbReference type="AlphaFoldDB" id="A0A4P6XHL9"/>
<feature type="region of interest" description="Disordered" evidence="1">
    <location>
        <begin position="122"/>
        <end position="146"/>
    </location>
</feature>